<dbReference type="EMBL" id="CP012332">
    <property type="protein sequence ID" value="AKU91251.1"/>
    <property type="molecule type" value="Genomic_DNA"/>
</dbReference>
<dbReference type="PANTHER" id="PTHR42700:SF1">
    <property type="entry name" value="SULFATE ADENYLYLTRANSFERASE"/>
    <property type="match status" value="1"/>
</dbReference>
<gene>
    <name evidence="3" type="ORF">AKJ08_1638</name>
</gene>
<dbReference type="InterPro" id="IPR027417">
    <property type="entry name" value="P-loop_NTPase"/>
</dbReference>
<feature type="domain" description="APS kinase" evidence="2">
    <location>
        <begin position="4"/>
        <end position="150"/>
    </location>
</feature>
<evidence type="ECO:0000313" key="3">
    <source>
        <dbReference type="EMBL" id="AKU91251.1"/>
    </source>
</evidence>
<keyword evidence="4" id="KW-1185">Reference proteome</keyword>
<evidence type="ECO:0000313" key="4">
    <source>
        <dbReference type="Proteomes" id="UP000055590"/>
    </source>
</evidence>
<dbReference type="InterPro" id="IPR050512">
    <property type="entry name" value="Sulf_AdTrans/APS_kinase"/>
</dbReference>
<proteinExistence type="predicted"/>
<dbReference type="InterPro" id="IPR059117">
    <property type="entry name" value="APS_kinase_dom"/>
</dbReference>
<dbReference type="KEGG" id="vin:AKJ08_1638"/>
<organism evidence="3 4">
    <name type="scientific">Vulgatibacter incomptus</name>
    <dbReference type="NCBI Taxonomy" id="1391653"/>
    <lineage>
        <taxon>Bacteria</taxon>
        <taxon>Pseudomonadati</taxon>
        <taxon>Myxococcota</taxon>
        <taxon>Myxococcia</taxon>
        <taxon>Myxococcales</taxon>
        <taxon>Cystobacterineae</taxon>
        <taxon>Vulgatibacteraceae</taxon>
        <taxon>Vulgatibacter</taxon>
    </lineage>
</organism>
<sequence>MTGGGVVWITGRPASGKTTLARRLADALRERGVRPVILDSDEARAAITPAPTYEAWEREIVYRALAWAASRVSAGGAAAIVAATAHSAALRRSIRSIVPELFLVHARCSAATCERRDPKGLYARARASPESTLPGVGVDYEAPADADRTVDTEHPVPGAILGELAEAIVAHRG</sequence>
<accession>A0A0K1PCX6</accession>
<dbReference type="GO" id="GO:0004781">
    <property type="term" value="F:sulfate adenylyltransferase (ATP) activity"/>
    <property type="evidence" value="ECO:0007669"/>
    <property type="project" value="TreeGrafter"/>
</dbReference>
<dbReference type="SUPFAM" id="SSF52540">
    <property type="entry name" value="P-loop containing nucleoside triphosphate hydrolases"/>
    <property type="match status" value="1"/>
</dbReference>
<keyword evidence="3" id="KW-0548">Nucleotidyltransferase</keyword>
<reference evidence="3 4" key="1">
    <citation type="submission" date="2015-08" db="EMBL/GenBank/DDBJ databases">
        <authorList>
            <person name="Babu N.S."/>
            <person name="Beckwith C.J."/>
            <person name="Beseler K.G."/>
            <person name="Brison A."/>
            <person name="Carone J.V."/>
            <person name="Caskin T.P."/>
            <person name="Diamond M."/>
            <person name="Durham M.E."/>
            <person name="Foxe J.M."/>
            <person name="Go M."/>
            <person name="Henderson B.A."/>
            <person name="Jones I.B."/>
            <person name="McGettigan J.A."/>
            <person name="Micheletti S.J."/>
            <person name="Nasrallah M.E."/>
            <person name="Ortiz D."/>
            <person name="Piller C.R."/>
            <person name="Privatt S.R."/>
            <person name="Schneider S.L."/>
            <person name="Sharp S."/>
            <person name="Smith T.C."/>
            <person name="Stanton J.D."/>
            <person name="Ullery H.E."/>
            <person name="Wilson R.J."/>
            <person name="Serrano M.G."/>
            <person name="Buck G."/>
            <person name="Lee V."/>
            <person name="Wang Y."/>
            <person name="Carvalho R."/>
            <person name="Voegtly L."/>
            <person name="Shi R."/>
            <person name="Duckworth R."/>
            <person name="Johnson A."/>
            <person name="Loviza R."/>
            <person name="Walstead R."/>
            <person name="Shah Z."/>
            <person name="Kiflezghi M."/>
            <person name="Wade K."/>
            <person name="Ball S.L."/>
            <person name="Bradley K.W."/>
            <person name="Asai D.J."/>
            <person name="Bowman C.A."/>
            <person name="Russell D.A."/>
            <person name="Pope W.H."/>
            <person name="Jacobs-Sera D."/>
            <person name="Hendrix R.W."/>
            <person name="Hatfull G.F."/>
        </authorList>
    </citation>
    <scope>NUCLEOTIDE SEQUENCE [LARGE SCALE GENOMIC DNA]</scope>
    <source>
        <strain evidence="3 4">DSM 27710</strain>
    </source>
</reference>
<keyword evidence="1 3" id="KW-0808">Transferase</keyword>
<dbReference type="STRING" id="1391653.AKJ08_1638"/>
<dbReference type="GO" id="GO:0010134">
    <property type="term" value="P:sulfate assimilation via adenylyl sulfate reduction"/>
    <property type="evidence" value="ECO:0007669"/>
    <property type="project" value="TreeGrafter"/>
</dbReference>
<dbReference type="Gene3D" id="3.40.50.300">
    <property type="entry name" value="P-loop containing nucleotide triphosphate hydrolases"/>
    <property type="match status" value="1"/>
</dbReference>
<name>A0A0K1PCX6_9BACT</name>
<evidence type="ECO:0000259" key="2">
    <source>
        <dbReference type="Pfam" id="PF01583"/>
    </source>
</evidence>
<dbReference type="PANTHER" id="PTHR42700">
    <property type="entry name" value="SULFATE ADENYLYLTRANSFERASE"/>
    <property type="match status" value="1"/>
</dbReference>
<protein>
    <submittedName>
        <fullName evidence="3">Sulfate adenylyltransferase, dissimilatory-type</fullName>
    </submittedName>
</protein>
<dbReference type="GO" id="GO:0005737">
    <property type="term" value="C:cytoplasm"/>
    <property type="evidence" value="ECO:0007669"/>
    <property type="project" value="TreeGrafter"/>
</dbReference>
<dbReference type="AlphaFoldDB" id="A0A0K1PCX6"/>
<dbReference type="Pfam" id="PF01583">
    <property type="entry name" value="APS_kinase"/>
    <property type="match status" value="1"/>
</dbReference>
<dbReference type="Proteomes" id="UP000055590">
    <property type="component" value="Chromosome"/>
</dbReference>
<dbReference type="RefSeq" id="WP_050725592.1">
    <property type="nucleotide sequence ID" value="NZ_CP012332.1"/>
</dbReference>
<evidence type="ECO:0000256" key="1">
    <source>
        <dbReference type="ARBA" id="ARBA00022679"/>
    </source>
</evidence>
<dbReference type="GO" id="GO:0019379">
    <property type="term" value="P:sulfate assimilation, phosphoadenylyl sulfate reduction by phosphoadenylyl-sulfate reductase (thioredoxin)"/>
    <property type="evidence" value="ECO:0007669"/>
    <property type="project" value="TreeGrafter"/>
</dbReference>